<dbReference type="EMBL" id="ASPP01024551">
    <property type="protein sequence ID" value="ETO08923.1"/>
    <property type="molecule type" value="Genomic_DNA"/>
</dbReference>
<reference evidence="1 2" key="1">
    <citation type="journal article" date="2013" name="Curr. Biol.">
        <title>The Genome of the Foraminiferan Reticulomyxa filosa.</title>
        <authorList>
            <person name="Glockner G."/>
            <person name="Hulsmann N."/>
            <person name="Schleicher M."/>
            <person name="Noegel A.A."/>
            <person name="Eichinger L."/>
            <person name="Gallinger C."/>
            <person name="Pawlowski J."/>
            <person name="Sierra R."/>
            <person name="Euteneuer U."/>
            <person name="Pillet L."/>
            <person name="Moustafa A."/>
            <person name="Platzer M."/>
            <person name="Groth M."/>
            <person name="Szafranski K."/>
            <person name="Schliwa M."/>
        </authorList>
    </citation>
    <scope>NUCLEOTIDE SEQUENCE [LARGE SCALE GENOMIC DNA]</scope>
</reference>
<keyword evidence="2" id="KW-1185">Reference proteome</keyword>
<feature type="non-terminal residue" evidence="1">
    <location>
        <position position="1"/>
    </location>
</feature>
<accession>X6M4M2</accession>
<protein>
    <submittedName>
        <fullName evidence="1">Uncharacterized protein</fullName>
    </submittedName>
</protein>
<gene>
    <name evidence="1" type="ORF">RFI_28464</name>
</gene>
<evidence type="ECO:0000313" key="2">
    <source>
        <dbReference type="Proteomes" id="UP000023152"/>
    </source>
</evidence>
<comment type="caution">
    <text evidence="1">The sequence shown here is derived from an EMBL/GenBank/DDBJ whole genome shotgun (WGS) entry which is preliminary data.</text>
</comment>
<dbReference type="AlphaFoldDB" id="X6M4M2"/>
<organism evidence="1 2">
    <name type="scientific">Reticulomyxa filosa</name>
    <dbReference type="NCBI Taxonomy" id="46433"/>
    <lineage>
        <taxon>Eukaryota</taxon>
        <taxon>Sar</taxon>
        <taxon>Rhizaria</taxon>
        <taxon>Retaria</taxon>
        <taxon>Foraminifera</taxon>
        <taxon>Monothalamids</taxon>
        <taxon>Reticulomyxidae</taxon>
        <taxon>Reticulomyxa</taxon>
    </lineage>
</organism>
<dbReference type="Proteomes" id="UP000023152">
    <property type="component" value="Unassembled WGS sequence"/>
</dbReference>
<name>X6M4M2_RETFI</name>
<sequence>VSFDLLQYLLSLCPYGVAISGISSLVQYRLYKLKGPPKCSVVDNMFILPLQSTATVYKINCNEQTAISRYVLHSPLVCQHPHAKADHLQECVDLCACMGGIYVEYELLIRGRITNVDILKTNGGTFLVKLEECEHYIDSNGIQLTHVGIIWLKSVHLETLFNAEDAITIHVKVFAHGIHYEEKVIEEHVTTVLKIVNKIVKDEISERQNANEKLKTFSVFFAFDGDAFANRSFTALLPILYTRMCTYFPSQVRSIQLFAFFKNDDHYLRQQSTRVEER</sequence>
<evidence type="ECO:0000313" key="1">
    <source>
        <dbReference type="EMBL" id="ETO08923.1"/>
    </source>
</evidence>
<proteinExistence type="predicted"/>